<dbReference type="InterPro" id="IPR051673">
    <property type="entry name" value="SSDNA_exonuclease_RecJ"/>
</dbReference>
<dbReference type="Pfam" id="PF02272">
    <property type="entry name" value="DHHA1"/>
    <property type="match status" value="1"/>
</dbReference>
<name>A0A3B0UKS8_9ZZZZ</name>
<dbReference type="InterPro" id="IPR003156">
    <property type="entry name" value="DHHA1_dom"/>
</dbReference>
<dbReference type="InterPro" id="IPR004610">
    <property type="entry name" value="RecJ"/>
</dbReference>
<reference evidence="9" key="1">
    <citation type="submission" date="2018-06" db="EMBL/GenBank/DDBJ databases">
        <authorList>
            <person name="Zhirakovskaya E."/>
        </authorList>
    </citation>
    <scope>NUCLEOTIDE SEQUENCE</scope>
</reference>
<dbReference type="Gene3D" id="3.90.1640.30">
    <property type="match status" value="1"/>
</dbReference>
<evidence type="ECO:0000259" key="8">
    <source>
        <dbReference type="Pfam" id="PF17768"/>
    </source>
</evidence>
<feature type="domain" description="RecJ OB" evidence="8">
    <location>
        <begin position="469"/>
        <end position="581"/>
    </location>
</feature>
<feature type="domain" description="DHHA1" evidence="7">
    <location>
        <begin position="364"/>
        <end position="455"/>
    </location>
</feature>
<dbReference type="AlphaFoldDB" id="A0A3B0UKS8"/>
<evidence type="ECO:0000259" key="6">
    <source>
        <dbReference type="Pfam" id="PF01368"/>
    </source>
</evidence>
<dbReference type="GO" id="GO:0006281">
    <property type="term" value="P:DNA repair"/>
    <property type="evidence" value="ECO:0007669"/>
    <property type="project" value="InterPro"/>
</dbReference>
<evidence type="ECO:0000256" key="1">
    <source>
        <dbReference type="ARBA" id="ARBA00005915"/>
    </source>
</evidence>
<dbReference type="GO" id="GO:0003676">
    <property type="term" value="F:nucleic acid binding"/>
    <property type="evidence" value="ECO:0007669"/>
    <property type="project" value="InterPro"/>
</dbReference>
<dbReference type="PANTHER" id="PTHR30255:SF2">
    <property type="entry name" value="SINGLE-STRANDED-DNA-SPECIFIC EXONUCLEASE RECJ"/>
    <property type="match status" value="1"/>
</dbReference>
<dbReference type="InterPro" id="IPR001667">
    <property type="entry name" value="DDH_dom"/>
</dbReference>
<dbReference type="Pfam" id="PF17768">
    <property type="entry name" value="RecJ_OB"/>
    <property type="match status" value="1"/>
</dbReference>
<evidence type="ECO:0000259" key="7">
    <source>
        <dbReference type="Pfam" id="PF02272"/>
    </source>
</evidence>
<dbReference type="InterPro" id="IPR041122">
    <property type="entry name" value="RecJ_OB"/>
</dbReference>
<evidence type="ECO:0000256" key="5">
    <source>
        <dbReference type="ARBA" id="ARBA00022839"/>
    </source>
</evidence>
<dbReference type="Gene3D" id="3.10.310.30">
    <property type="match status" value="1"/>
</dbReference>
<proteinExistence type="inferred from homology"/>
<organism evidence="9">
    <name type="scientific">hydrothermal vent metagenome</name>
    <dbReference type="NCBI Taxonomy" id="652676"/>
    <lineage>
        <taxon>unclassified sequences</taxon>
        <taxon>metagenomes</taxon>
        <taxon>ecological metagenomes</taxon>
    </lineage>
</organism>
<accession>A0A3B0UKS8</accession>
<evidence type="ECO:0000256" key="4">
    <source>
        <dbReference type="ARBA" id="ARBA00022801"/>
    </source>
</evidence>
<keyword evidence="5 9" id="KW-0269">Exonuclease</keyword>
<dbReference type="SUPFAM" id="SSF64182">
    <property type="entry name" value="DHH phosphoesterases"/>
    <property type="match status" value="1"/>
</dbReference>
<comment type="similarity">
    <text evidence="1">Belongs to the RecJ family.</text>
</comment>
<dbReference type="EMBL" id="UOET01000299">
    <property type="protein sequence ID" value="VAW28933.1"/>
    <property type="molecule type" value="Genomic_DNA"/>
</dbReference>
<protein>
    <recommendedName>
        <fullName evidence="2">Single-stranded-DNA-specific exonuclease RecJ</fullName>
    </recommendedName>
</protein>
<dbReference type="Pfam" id="PF01368">
    <property type="entry name" value="DHH"/>
    <property type="match status" value="1"/>
</dbReference>
<dbReference type="PANTHER" id="PTHR30255">
    <property type="entry name" value="SINGLE-STRANDED-DNA-SPECIFIC EXONUCLEASE RECJ"/>
    <property type="match status" value="1"/>
</dbReference>
<feature type="domain" description="DDH" evidence="6">
    <location>
        <begin position="81"/>
        <end position="230"/>
    </location>
</feature>
<evidence type="ECO:0000256" key="3">
    <source>
        <dbReference type="ARBA" id="ARBA00022722"/>
    </source>
</evidence>
<evidence type="ECO:0000256" key="2">
    <source>
        <dbReference type="ARBA" id="ARBA00019841"/>
    </source>
</evidence>
<gene>
    <name evidence="9" type="ORF">MNBD_BACTEROID07-206</name>
</gene>
<dbReference type="NCBIfam" id="TIGR00644">
    <property type="entry name" value="recJ"/>
    <property type="match status" value="1"/>
</dbReference>
<keyword evidence="3" id="KW-0540">Nuclease</keyword>
<dbReference type="InterPro" id="IPR038763">
    <property type="entry name" value="DHH_sf"/>
</dbReference>
<keyword evidence="4" id="KW-0378">Hydrolase</keyword>
<dbReference type="GO" id="GO:0008409">
    <property type="term" value="F:5'-3' exonuclease activity"/>
    <property type="evidence" value="ECO:0007669"/>
    <property type="project" value="InterPro"/>
</dbReference>
<evidence type="ECO:0000313" key="9">
    <source>
        <dbReference type="EMBL" id="VAW28933.1"/>
    </source>
</evidence>
<sequence length="587" mass="65731">MENRWVVKEEADGQLVERLAKELGISSKLTNLLAQRGISSFEEAKAFFRPSLDDLHDPFLMKDMDKAVDRILQAIANNEEIMVYGDYDVDGTTAVSLVYSFLKNIHKKIEFYIPDRYLEGYGISGKGIDTAAEHDVKLIIALDCGIKAIDKIKYAAEKGIDFIIGDHHRPGDSIPAAVAVLDPKQNDCSYPFQELSGAGVGFKLIQAMARKLKISDKKTFESLDLLAISIAADIVPITGENRILTYYGLKQINSAPRPGIYSILKSSGFERIAENGKSEFVFSREITVSDLVFVVGPRINAAGRIKDATDSVRLMISNHDEYAEKLGGEINILNTTRRDLDTSITQEAIDIINASEELKKKKTTVLFKEEWHKGVIGIVASRLIEHFYKPTIVLTLSDGLVTGSARSVKDFDIYDAIDSCSHLLTHFGGHTYAAGLAMKPENLEMFLKEFEAYAENHLTKEMLVPEIEIDEDLFLSDINSRFYRILKQFAPFGPGNMSPLFVSHHLIDTGYAKTVGKNGDSRHLKFEAVHKAHSGNPLKAIAFNMGNHCEEMKRGKSFSLCYHLDENTWQGQTSLQLRVKDIRFEEY</sequence>
<dbReference type="GO" id="GO:0006310">
    <property type="term" value="P:DNA recombination"/>
    <property type="evidence" value="ECO:0007669"/>
    <property type="project" value="InterPro"/>
</dbReference>